<reference evidence="2 3" key="1">
    <citation type="submission" date="2021-06" db="EMBL/GenBank/DDBJ databases">
        <authorList>
            <person name="Palmer J.M."/>
        </authorList>
    </citation>
    <scope>NUCLEOTIDE SEQUENCE [LARGE SCALE GENOMIC DNA]</scope>
    <source>
        <strain evidence="3">if_2019</strain>
        <tissue evidence="2">Muscle</tissue>
    </source>
</reference>
<evidence type="ECO:0000256" key="1">
    <source>
        <dbReference type="SAM" id="MobiDB-lite"/>
    </source>
</evidence>
<dbReference type="EMBL" id="JAHRIQ010035507">
    <property type="protein sequence ID" value="MEQ2232357.1"/>
    <property type="molecule type" value="Genomic_DNA"/>
</dbReference>
<organism evidence="2 3">
    <name type="scientific">Ilyodon furcidens</name>
    <name type="common">goldbreast splitfin</name>
    <dbReference type="NCBI Taxonomy" id="33524"/>
    <lineage>
        <taxon>Eukaryota</taxon>
        <taxon>Metazoa</taxon>
        <taxon>Chordata</taxon>
        <taxon>Craniata</taxon>
        <taxon>Vertebrata</taxon>
        <taxon>Euteleostomi</taxon>
        <taxon>Actinopterygii</taxon>
        <taxon>Neopterygii</taxon>
        <taxon>Teleostei</taxon>
        <taxon>Neoteleostei</taxon>
        <taxon>Acanthomorphata</taxon>
        <taxon>Ovalentaria</taxon>
        <taxon>Atherinomorphae</taxon>
        <taxon>Cyprinodontiformes</taxon>
        <taxon>Goodeidae</taxon>
        <taxon>Ilyodon</taxon>
    </lineage>
</organism>
<dbReference type="Proteomes" id="UP001482620">
    <property type="component" value="Unassembled WGS sequence"/>
</dbReference>
<gene>
    <name evidence="2" type="ORF">ILYODFUR_010367</name>
</gene>
<dbReference type="InterPro" id="IPR008160">
    <property type="entry name" value="Collagen"/>
</dbReference>
<dbReference type="InterPro" id="IPR050938">
    <property type="entry name" value="Collagen_Structural_Proteins"/>
</dbReference>
<proteinExistence type="predicted"/>
<name>A0ABV0TLJ1_9TELE</name>
<accession>A0ABV0TLJ1</accession>
<comment type="caution">
    <text evidence="2">The sequence shown here is derived from an EMBL/GenBank/DDBJ whole genome shotgun (WGS) entry which is preliminary data.</text>
</comment>
<evidence type="ECO:0000313" key="2">
    <source>
        <dbReference type="EMBL" id="MEQ2232357.1"/>
    </source>
</evidence>
<evidence type="ECO:0000313" key="3">
    <source>
        <dbReference type="Proteomes" id="UP001482620"/>
    </source>
</evidence>
<dbReference type="PANTHER" id="PTHR37456">
    <property type="entry name" value="SI:CH211-266K2.1"/>
    <property type="match status" value="1"/>
</dbReference>
<dbReference type="PANTHER" id="PTHR37456:SF5">
    <property type="entry name" value="COLLAGEN TYPE XIII ALPHA 1 CHAIN"/>
    <property type="match status" value="1"/>
</dbReference>
<feature type="compositionally biased region" description="Basic and acidic residues" evidence="1">
    <location>
        <begin position="113"/>
        <end position="122"/>
    </location>
</feature>
<keyword evidence="3" id="KW-1185">Reference proteome</keyword>
<feature type="region of interest" description="Disordered" evidence="1">
    <location>
        <begin position="38"/>
        <end position="150"/>
    </location>
</feature>
<dbReference type="Pfam" id="PF01391">
    <property type="entry name" value="Collagen"/>
    <property type="match status" value="1"/>
</dbReference>
<protein>
    <submittedName>
        <fullName evidence="2">Uncharacterized protein</fullName>
    </submittedName>
</protein>
<sequence length="231" mass="24130">MKVEIQKMRLYCDPHQSERETACEIYSVDDERCPLNRTATAEQDEEEDCNCALGPPGQRGPPGRMGFRGEKGREGPPGPDGKPGKEGKPGEPGPPGLPGIKGEEGPQGLRGEPGVKGDKGDQGEPGLVGRPGSTGPQGEPGPPGIEGLAGLTGQKYHDAHLPLLNLPGPGHGAADLVETPLLLLLRGKPKAFPGQPRDIVPPACPGPSLGPPPGGTCLEHLLRKAYRRHPI</sequence>